<dbReference type="PANTHER" id="PTHR43679:SF2">
    <property type="entry name" value="OCTANOYL-[GCVH]:PROTEIN N-OCTANOYLTRANSFERASE"/>
    <property type="match status" value="1"/>
</dbReference>
<organism evidence="2 3">
    <name type="scientific">Candidatus Abzuiibacterium crystallinum</name>
    <dbReference type="NCBI Taxonomy" id="1974748"/>
    <lineage>
        <taxon>Bacteria</taxon>
        <taxon>Pseudomonadati</taxon>
        <taxon>Candidatus Omnitrophota</taxon>
        <taxon>Candidatus Abzuiibacterium</taxon>
    </lineage>
</organism>
<dbReference type="InterPro" id="IPR050664">
    <property type="entry name" value="Octanoyltrans_LipM/LipL"/>
</dbReference>
<evidence type="ECO:0000259" key="1">
    <source>
        <dbReference type="PROSITE" id="PS51733"/>
    </source>
</evidence>
<comment type="caution">
    <text evidence="2">The sequence shown here is derived from an EMBL/GenBank/DDBJ whole genome shotgun (WGS) entry which is preliminary data.</text>
</comment>
<gene>
    <name evidence="2" type="ORF">COV74_07925</name>
</gene>
<name>A0A2H0LMM9_9BACT</name>
<proteinExistence type="predicted"/>
<sequence>MEFIDLTLPSPEENLALDEALLNGCDQETPKEILRFWQPEQYFVVLGYGCHHTADVILDACAQDRISILRRMSGGGTVLQGPGCLNFSLITALSTGPDSRNITQTNHWIMQQHQAVFRSLLSQEVTVEGITDLAINHLKFSGNAQRRGRYAALFHGSFLINFDIAKISKYLQNPKRQPEYRHQRSHQDFLTNVSLNVQAIKNALQLNWGAYAPLSKIPLKEVERLVREKYSNHGWNLRI</sequence>
<dbReference type="Pfam" id="PF21948">
    <property type="entry name" value="LplA-B_cat"/>
    <property type="match status" value="1"/>
</dbReference>
<feature type="domain" description="BPL/LPL catalytic" evidence="1">
    <location>
        <begin position="28"/>
        <end position="205"/>
    </location>
</feature>
<dbReference type="InterPro" id="IPR045864">
    <property type="entry name" value="aa-tRNA-synth_II/BPL/LPL"/>
</dbReference>
<dbReference type="PANTHER" id="PTHR43679">
    <property type="entry name" value="OCTANOYLTRANSFERASE LIPM-RELATED"/>
    <property type="match status" value="1"/>
</dbReference>
<dbReference type="CDD" id="cd16443">
    <property type="entry name" value="LplA"/>
    <property type="match status" value="1"/>
</dbReference>
<reference evidence="2 3" key="1">
    <citation type="submission" date="2017-09" db="EMBL/GenBank/DDBJ databases">
        <title>Depth-based differentiation of microbial function through sediment-hosted aquifers and enrichment of novel symbionts in the deep terrestrial subsurface.</title>
        <authorList>
            <person name="Probst A.J."/>
            <person name="Ladd B."/>
            <person name="Jarett J.K."/>
            <person name="Geller-Mcgrath D.E."/>
            <person name="Sieber C.M."/>
            <person name="Emerson J.B."/>
            <person name="Anantharaman K."/>
            <person name="Thomas B.C."/>
            <person name="Malmstrom R."/>
            <person name="Stieglmeier M."/>
            <person name="Klingl A."/>
            <person name="Woyke T."/>
            <person name="Ryan C.M."/>
            <person name="Banfield J.F."/>
        </authorList>
    </citation>
    <scope>NUCLEOTIDE SEQUENCE [LARGE SCALE GENOMIC DNA]</scope>
    <source>
        <strain evidence="2">CG11_big_fil_rev_8_21_14_0_20_45_26</strain>
    </source>
</reference>
<dbReference type="EMBL" id="PCVY01000064">
    <property type="protein sequence ID" value="PIQ85618.1"/>
    <property type="molecule type" value="Genomic_DNA"/>
</dbReference>
<dbReference type="InterPro" id="IPR004143">
    <property type="entry name" value="BPL_LPL_catalytic"/>
</dbReference>
<accession>A0A2H0LMM9</accession>
<evidence type="ECO:0000313" key="3">
    <source>
        <dbReference type="Proteomes" id="UP000230859"/>
    </source>
</evidence>
<dbReference type="GO" id="GO:0016874">
    <property type="term" value="F:ligase activity"/>
    <property type="evidence" value="ECO:0007669"/>
    <property type="project" value="UniProtKB-KW"/>
</dbReference>
<evidence type="ECO:0000313" key="2">
    <source>
        <dbReference type="EMBL" id="PIQ85618.1"/>
    </source>
</evidence>
<dbReference type="Gene3D" id="3.30.930.10">
    <property type="entry name" value="Bira Bifunctional Protein, Domain 2"/>
    <property type="match status" value="1"/>
</dbReference>
<keyword evidence="2" id="KW-0436">Ligase</keyword>
<dbReference type="PROSITE" id="PS51733">
    <property type="entry name" value="BPL_LPL_CATALYTIC"/>
    <property type="match status" value="1"/>
</dbReference>
<dbReference type="SUPFAM" id="SSF55681">
    <property type="entry name" value="Class II aaRS and biotin synthetases"/>
    <property type="match status" value="1"/>
</dbReference>
<dbReference type="AlphaFoldDB" id="A0A2H0LMM9"/>
<dbReference type="Proteomes" id="UP000230859">
    <property type="component" value="Unassembled WGS sequence"/>
</dbReference>
<dbReference type="UniPathway" id="UPA00537">
    <property type="reaction ID" value="UER00595"/>
</dbReference>
<protein>
    <submittedName>
        <fullName evidence="2">Lipoate-protein ligase A related protein</fullName>
    </submittedName>
</protein>